<evidence type="ECO:0000313" key="3">
    <source>
        <dbReference type="EMBL" id="TFK34980.1"/>
    </source>
</evidence>
<keyword evidence="1" id="KW-0812">Transmembrane</keyword>
<sequence>ALLYYDYALTFPDEVRYIWGETIRLSTVLYIFCRYALIANLVYLLAFINQINLRFRLTSPYSCDTGYKISGALSVLGRSSIIMSVVWGIRTYAVFDRNRFIMALMSALGLTCIVLDIVLRVHLQNLHPRFNHTSAGGLLAIMMCCFESSSTALTTVRCIQALRVGGPMRTQRSGLAYLVLEQGCVVSGFSIASMVLIFPGEFLRRLLNSITLPLSGVMTARFLLHLRRWESK</sequence>
<feature type="transmembrane region" description="Helical" evidence="1">
    <location>
        <begin position="175"/>
        <end position="200"/>
    </location>
</feature>
<reference evidence="3 4" key="1">
    <citation type="journal article" date="2019" name="Nat. Ecol. Evol.">
        <title>Megaphylogeny resolves global patterns of mushroom evolution.</title>
        <authorList>
            <person name="Varga T."/>
            <person name="Krizsan K."/>
            <person name="Foldi C."/>
            <person name="Dima B."/>
            <person name="Sanchez-Garcia M."/>
            <person name="Sanchez-Ramirez S."/>
            <person name="Szollosi G.J."/>
            <person name="Szarkandi J.G."/>
            <person name="Papp V."/>
            <person name="Albert L."/>
            <person name="Andreopoulos W."/>
            <person name="Angelini C."/>
            <person name="Antonin V."/>
            <person name="Barry K.W."/>
            <person name="Bougher N.L."/>
            <person name="Buchanan P."/>
            <person name="Buyck B."/>
            <person name="Bense V."/>
            <person name="Catcheside P."/>
            <person name="Chovatia M."/>
            <person name="Cooper J."/>
            <person name="Damon W."/>
            <person name="Desjardin D."/>
            <person name="Finy P."/>
            <person name="Geml J."/>
            <person name="Haridas S."/>
            <person name="Hughes K."/>
            <person name="Justo A."/>
            <person name="Karasinski D."/>
            <person name="Kautmanova I."/>
            <person name="Kiss B."/>
            <person name="Kocsube S."/>
            <person name="Kotiranta H."/>
            <person name="LaButti K.M."/>
            <person name="Lechner B.E."/>
            <person name="Liimatainen K."/>
            <person name="Lipzen A."/>
            <person name="Lukacs Z."/>
            <person name="Mihaltcheva S."/>
            <person name="Morgado L.N."/>
            <person name="Niskanen T."/>
            <person name="Noordeloos M.E."/>
            <person name="Ohm R.A."/>
            <person name="Ortiz-Santana B."/>
            <person name="Ovrebo C."/>
            <person name="Racz N."/>
            <person name="Riley R."/>
            <person name="Savchenko A."/>
            <person name="Shiryaev A."/>
            <person name="Soop K."/>
            <person name="Spirin V."/>
            <person name="Szebenyi C."/>
            <person name="Tomsovsky M."/>
            <person name="Tulloss R.E."/>
            <person name="Uehling J."/>
            <person name="Grigoriev I.V."/>
            <person name="Vagvolgyi C."/>
            <person name="Papp T."/>
            <person name="Martin F.M."/>
            <person name="Miettinen O."/>
            <person name="Hibbett D.S."/>
            <person name="Nagy L.G."/>
        </authorList>
    </citation>
    <scope>NUCLEOTIDE SEQUENCE [LARGE SCALE GENOMIC DNA]</scope>
    <source>
        <strain evidence="3 4">CBS 166.37</strain>
    </source>
</reference>
<name>A0A5C3LQ30_9AGAR</name>
<dbReference type="EMBL" id="ML213626">
    <property type="protein sequence ID" value="TFK34980.1"/>
    <property type="molecule type" value="Genomic_DNA"/>
</dbReference>
<keyword evidence="4" id="KW-1185">Reference proteome</keyword>
<evidence type="ECO:0000259" key="2">
    <source>
        <dbReference type="Pfam" id="PF20151"/>
    </source>
</evidence>
<feature type="transmembrane region" description="Helical" evidence="1">
    <location>
        <begin position="135"/>
        <end position="154"/>
    </location>
</feature>
<feature type="non-terminal residue" evidence="3">
    <location>
        <position position="232"/>
    </location>
</feature>
<dbReference type="Pfam" id="PF20151">
    <property type="entry name" value="DUF6533"/>
    <property type="match status" value="1"/>
</dbReference>
<accession>A0A5C3LQ30</accession>
<protein>
    <recommendedName>
        <fullName evidence="2">DUF6533 domain-containing protein</fullName>
    </recommendedName>
</protein>
<proteinExistence type="predicted"/>
<organism evidence="3 4">
    <name type="scientific">Crucibulum laeve</name>
    <dbReference type="NCBI Taxonomy" id="68775"/>
    <lineage>
        <taxon>Eukaryota</taxon>
        <taxon>Fungi</taxon>
        <taxon>Dikarya</taxon>
        <taxon>Basidiomycota</taxon>
        <taxon>Agaricomycotina</taxon>
        <taxon>Agaricomycetes</taxon>
        <taxon>Agaricomycetidae</taxon>
        <taxon>Agaricales</taxon>
        <taxon>Agaricineae</taxon>
        <taxon>Nidulariaceae</taxon>
        <taxon>Crucibulum</taxon>
    </lineage>
</organism>
<dbReference type="OrthoDB" id="3267855at2759"/>
<dbReference type="Proteomes" id="UP000308652">
    <property type="component" value="Unassembled WGS sequence"/>
</dbReference>
<evidence type="ECO:0000256" key="1">
    <source>
        <dbReference type="SAM" id="Phobius"/>
    </source>
</evidence>
<evidence type="ECO:0000313" key="4">
    <source>
        <dbReference type="Proteomes" id="UP000308652"/>
    </source>
</evidence>
<gene>
    <name evidence="3" type="ORF">BDQ12DRAFT_560233</name>
</gene>
<keyword evidence="1" id="KW-1133">Transmembrane helix</keyword>
<feature type="transmembrane region" description="Helical" evidence="1">
    <location>
        <begin position="206"/>
        <end position="224"/>
    </location>
</feature>
<dbReference type="InterPro" id="IPR045340">
    <property type="entry name" value="DUF6533"/>
</dbReference>
<feature type="transmembrane region" description="Helical" evidence="1">
    <location>
        <begin position="101"/>
        <end position="123"/>
    </location>
</feature>
<feature type="non-terminal residue" evidence="3">
    <location>
        <position position="1"/>
    </location>
</feature>
<dbReference type="AlphaFoldDB" id="A0A5C3LQ30"/>
<feature type="domain" description="DUF6533" evidence="2">
    <location>
        <begin position="1"/>
        <end position="38"/>
    </location>
</feature>
<feature type="transmembrane region" description="Helical" evidence="1">
    <location>
        <begin position="28"/>
        <end position="49"/>
    </location>
</feature>
<keyword evidence="1" id="KW-0472">Membrane</keyword>